<dbReference type="GO" id="GO:0005737">
    <property type="term" value="C:cytoplasm"/>
    <property type="evidence" value="ECO:0007669"/>
    <property type="project" value="UniProtKB-SubCell"/>
</dbReference>
<organism evidence="8 9">
    <name type="scientific">Facklamia hominis</name>
    <dbReference type="NCBI Taxonomy" id="178214"/>
    <lineage>
        <taxon>Bacteria</taxon>
        <taxon>Bacillati</taxon>
        <taxon>Bacillota</taxon>
        <taxon>Bacilli</taxon>
        <taxon>Lactobacillales</taxon>
        <taxon>Aerococcaceae</taxon>
        <taxon>Facklamia</taxon>
    </lineage>
</organism>
<keyword evidence="3 7" id="KW-0698">rRNA processing</keyword>
<evidence type="ECO:0000313" key="8">
    <source>
        <dbReference type="EMBL" id="MDK7186769.1"/>
    </source>
</evidence>
<name>A0AAJ1V591_9LACT</name>
<dbReference type="Gene3D" id="1.10.150.170">
    <property type="entry name" value="Putative methyltransferase TM0872, insert domain"/>
    <property type="match status" value="1"/>
</dbReference>
<dbReference type="FunFam" id="1.10.150.170:FF:000001">
    <property type="entry name" value="Ribosomal RNA small subunit methyltransferase H"/>
    <property type="match status" value="1"/>
</dbReference>
<feature type="binding site" evidence="7">
    <location>
        <position position="109"/>
    </location>
    <ligand>
        <name>S-adenosyl-L-methionine</name>
        <dbReference type="ChEBI" id="CHEBI:59789"/>
    </ligand>
</feature>
<comment type="caution">
    <text evidence="8">The sequence shown here is derived from an EMBL/GenBank/DDBJ whole genome shotgun (WGS) entry which is preliminary data.</text>
</comment>
<evidence type="ECO:0000256" key="3">
    <source>
        <dbReference type="ARBA" id="ARBA00022552"/>
    </source>
</evidence>
<evidence type="ECO:0000256" key="1">
    <source>
        <dbReference type="ARBA" id="ARBA00010396"/>
    </source>
</evidence>
<feature type="binding site" evidence="7">
    <location>
        <position position="52"/>
    </location>
    <ligand>
        <name>S-adenosyl-L-methionine</name>
        <dbReference type="ChEBI" id="CHEBI:59789"/>
    </ligand>
</feature>
<comment type="subcellular location">
    <subcellularLocation>
        <location evidence="7">Cytoplasm</location>
    </subcellularLocation>
</comment>
<dbReference type="InterPro" id="IPR029063">
    <property type="entry name" value="SAM-dependent_MTases_sf"/>
</dbReference>
<dbReference type="SUPFAM" id="SSF81799">
    <property type="entry name" value="Putative methyltransferase TM0872, insert domain"/>
    <property type="match status" value="1"/>
</dbReference>
<proteinExistence type="inferred from homology"/>
<dbReference type="InterPro" id="IPR002903">
    <property type="entry name" value="RsmH"/>
</dbReference>
<evidence type="ECO:0000256" key="5">
    <source>
        <dbReference type="ARBA" id="ARBA00022679"/>
    </source>
</evidence>
<dbReference type="PANTHER" id="PTHR11265:SF0">
    <property type="entry name" value="12S RRNA N4-METHYLCYTIDINE METHYLTRANSFERASE"/>
    <property type="match status" value="1"/>
</dbReference>
<sequence length="315" mass="35932">MFEHKTVLLEETINGLAVNPDGVYVDCTLGGGGHAEYLLTKLGTKGHLYAFDQDQQALEYVQKKLKKYIEQDQLTLIQSNFRSIKSALNEKGISVVDGIYYDLGVSSPQFDQADRGFSYRMDARLDMRMNRQQSLSAFEVVNEWDYDDLVRIIYRYGEEKFAKRIARRIEAQRKVQAIETTGQLAELVKEAIPAATRRSGGHPAKRTFQAIRIAVNDELMALEESLDQGLSLLNQHGRLAVISFHSLEDRLVKQMFKQVSSVPETPRNLPILTQQEAEYRLVNRKPIVANEIELAENRRAHSAKLRIIERVHSVN</sequence>
<evidence type="ECO:0000313" key="9">
    <source>
        <dbReference type="Proteomes" id="UP001229251"/>
    </source>
</evidence>
<keyword evidence="5 7" id="KW-0808">Transferase</keyword>
<dbReference type="Proteomes" id="UP001229251">
    <property type="component" value="Unassembled WGS sequence"/>
</dbReference>
<dbReference type="PANTHER" id="PTHR11265">
    <property type="entry name" value="S-ADENOSYL-METHYLTRANSFERASE MRAW"/>
    <property type="match status" value="1"/>
</dbReference>
<reference evidence="8" key="1">
    <citation type="submission" date="2023-05" db="EMBL/GenBank/DDBJ databases">
        <title>Cataloging the Phylogenetic Diversity of Human Bladder Bacteria.</title>
        <authorList>
            <person name="Du J."/>
        </authorList>
    </citation>
    <scope>NUCLEOTIDE SEQUENCE</scope>
    <source>
        <strain evidence="8">UMB1231</strain>
    </source>
</reference>
<dbReference type="RefSeq" id="WP_016647595.1">
    <property type="nucleotide sequence ID" value="NZ_JASOOE010000003.1"/>
</dbReference>
<feature type="binding site" evidence="7">
    <location>
        <begin position="32"/>
        <end position="34"/>
    </location>
    <ligand>
        <name>S-adenosyl-L-methionine</name>
        <dbReference type="ChEBI" id="CHEBI:59789"/>
    </ligand>
</feature>
<dbReference type="HAMAP" id="MF_01007">
    <property type="entry name" value="16SrRNA_methyltr_H"/>
    <property type="match status" value="1"/>
</dbReference>
<comment type="function">
    <text evidence="7">Specifically methylates the N4 position of cytidine in position 1402 (C1402) of 16S rRNA.</text>
</comment>
<dbReference type="Gene3D" id="3.40.50.150">
    <property type="entry name" value="Vaccinia Virus protein VP39"/>
    <property type="match status" value="1"/>
</dbReference>
<dbReference type="EMBL" id="JASOOE010000003">
    <property type="protein sequence ID" value="MDK7186769.1"/>
    <property type="molecule type" value="Genomic_DNA"/>
</dbReference>
<evidence type="ECO:0000256" key="7">
    <source>
        <dbReference type="HAMAP-Rule" id="MF_01007"/>
    </source>
</evidence>
<dbReference type="NCBIfam" id="TIGR00006">
    <property type="entry name" value="16S rRNA (cytosine(1402)-N(4))-methyltransferase RsmH"/>
    <property type="match status" value="1"/>
</dbReference>
<dbReference type="PIRSF" id="PIRSF004486">
    <property type="entry name" value="MraW"/>
    <property type="match status" value="1"/>
</dbReference>
<evidence type="ECO:0000256" key="6">
    <source>
        <dbReference type="ARBA" id="ARBA00022691"/>
    </source>
</evidence>
<keyword evidence="4 7" id="KW-0489">Methyltransferase</keyword>
<dbReference type="AlphaFoldDB" id="A0AAJ1V591"/>
<comment type="similarity">
    <text evidence="1 7">Belongs to the methyltransferase superfamily. RsmH family.</text>
</comment>
<feature type="binding site" evidence="7">
    <location>
        <position position="81"/>
    </location>
    <ligand>
        <name>S-adenosyl-L-methionine</name>
        <dbReference type="ChEBI" id="CHEBI:59789"/>
    </ligand>
</feature>
<dbReference type="GO" id="GO:0071424">
    <property type="term" value="F:rRNA (cytosine-N4-)-methyltransferase activity"/>
    <property type="evidence" value="ECO:0007669"/>
    <property type="project" value="UniProtKB-UniRule"/>
</dbReference>
<protein>
    <recommendedName>
        <fullName evidence="7">Ribosomal RNA small subunit methyltransferase H</fullName>
        <ecNumber evidence="7">2.1.1.199</ecNumber>
    </recommendedName>
    <alternativeName>
        <fullName evidence="7">16S rRNA m(4)C1402 methyltransferase</fullName>
    </alternativeName>
    <alternativeName>
        <fullName evidence="7">rRNA (cytosine-N(4)-)-methyltransferase RsmH</fullName>
    </alternativeName>
</protein>
<dbReference type="InterPro" id="IPR023397">
    <property type="entry name" value="SAM-dep_MeTrfase_MraW_recog"/>
</dbReference>
<evidence type="ECO:0000256" key="2">
    <source>
        <dbReference type="ARBA" id="ARBA00022490"/>
    </source>
</evidence>
<dbReference type="EC" id="2.1.1.199" evidence="7"/>
<dbReference type="GO" id="GO:0070475">
    <property type="term" value="P:rRNA base methylation"/>
    <property type="evidence" value="ECO:0007669"/>
    <property type="project" value="UniProtKB-UniRule"/>
</dbReference>
<feature type="binding site" evidence="7">
    <location>
        <position position="102"/>
    </location>
    <ligand>
        <name>S-adenosyl-L-methionine</name>
        <dbReference type="ChEBI" id="CHEBI:59789"/>
    </ligand>
</feature>
<dbReference type="Pfam" id="PF01795">
    <property type="entry name" value="Methyltransf_5"/>
    <property type="match status" value="1"/>
</dbReference>
<comment type="catalytic activity">
    <reaction evidence="7">
        <text>cytidine(1402) in 16S rRNA + S-adenosyl-L-methionine = N(4)-methylcytidine(1402) in 16S rRNA + S-adenosyl-L-homocysteine + H(+)</text>
        <dbReference type="Rhea" id="RHEA:42928"/>
        <dbReference type="Rhea" id="RHEA-COMP:10286"/>
        <dbReference type="Rhea" id="RHEA-COMP:10287"/>
        <dbReference type="ChEBI" id="CHEBI:15378"/>
        <dbReference type="ChEBI" id="CHEBI:57856"/>
        <dbReference type="ChEBI" id="CHEBI:59789"/>
        <dbReference type="ChEBI" id="CHEBI:74506"/>
        <dbReference type="ChEBI" id="CHEBI:82748"/>
        <dbReference type="EC" id="2.1.1.199"/>
    </reaction>
</comment>
<keyword evidence="2 7" id="KW-0963">Cytoplasm</keyword>
<evidence type="ECO:0000256" key="4">
    <source>
        <dbReference type="ARBA" id="ARBA00022603"/>
    </source>
</evidence>
<keyword evidence="6 7" id="KW-0949">S-adenosyl-L-methionine</keyword>
<dbReference type="SUPFAM" id="SSF53335">
    <property type="entry name" value="S-adenosyl-L-methionine-dependent methyltransferases"/>
    <property type="match status" value="1"/>
</dbReference>
<gene>
    <name evidence="7 8" type="primary">rsmH</name>
    <name evidence="8" type="ORF">QP433_02120</name>
</gene>
<accession>A0AAJ1V591</accession>